<accession>A0ABV4X1K1</accession>
<dbReference type="NCBIfam" id="TIGR01901">
    <property type="entry name" value="adhes_NPXG"/>
    <property type="match status" value="2"/>
</dbReference>
<feature type="domain" description="Filamentous haemagglutinin FhaB/tRNA nuclease CdiA-like TPS" evidence="3">
    <location>
        <begin position="488"/>
        <end position="599"/>
    </location>
</feature>
<feature type="domain" description="Filamentous haemagglutinin FhaB/tRNA nuclease CdiA-like TPS" evidence="3">
    <location>
        <begin position="30"/>
        <end position="143"/>
    </location>
</feature>
<evidence type="ECO:0000259" key="3">
    <source>
        <dbReference type="SMART" id="SM00912"/>
    </source>
</evidence>
<evidence type="ECO:0000256" key="1">
    <source>
        <dbReference type="SAM" id="MobiDB-lite"/>
    </source>
</evidence>
<proteinExistence type="predicted"/>
<dbReference type="Pfam" id="PF05860">
    <property type="entry name" value="TPS"/>
    <property type="match status" value="2"/>
</dbReference>
<reference evidence="4 5" key="1">
    <citation type="submission" date="2024-09" db="EMBL/GenBank/DDBJ databases">
        <title>Floridaenema gen nov. (Aerosakkonemataceae, Aerosakkonematales ord. nov., Cyanobacteria) from benthic tropical and subtropical fresh waters, with the description of four new species.</title>
        <authorList>
            <person name="Moretto J.A."/>
            <person name="Berthold D.E."/>
            <person name="Lefler F.W."/>
            <person name="Huang I.-S."/>
            <person name="Laughinghouse H. IV."/>
        </authorList>
    </citation>
    <scope>NUCLEOTIDE SEQUENCE [LARGE SCALE GENOMIC DNA]</scope>
    <source>
        <strain evidence="4 5">BLCC-F46</strain>
    </source>
</reference>
<evidence type="ECO:0000313" key="4">
    <source>
        <dbReference type="EMBL" id="MFB2876654.1"/>
    </source>
</evidence>
<dbReference type="SUPFAM" id="SSF51126">
    <property type="entry name" value="Pectin lyase-like"/>
    <property type="match status" value="5"/>
</dbReference>
<evidence type="ECO:0000256" key="2">
    <source>
        <dbReference type="SAM" id="SignalP"/>
    </source>
</evidence>
<gene>
    <name evidence="4" type="ORF">ACE1CC_07155</name>
</gene>
<feature type="chain" id="PRO_5046633219" evidence="2">
    <location>
        <begin position="28"/>
        <end position="1326"/>
    </location>
</feature>
<dbReference type="RefSeq" id="WP_413269779.1">
    <property type="nucleotide sequence ID" value="NZ_JBHFNQ010000056.1"/>
</dbReference>
<dbReference type="InterPro" id="IPR008638">
    <property type="entry name" value="FhaB/CdiA-like_TPS"/>
</dbReference>
<sequence length="1326" mass="138859">MNNYLLVIRIFSSNTLLYLITSMPTMAQVIPDATLPNNSLVIQQGNTSIIEGGTRAGGNLFHSFSEFSVPTGGKVFFNNAVDVQNILSRVTGGTISNIDGLIRANGVANLFLLNPNGIIFCPHASLNIGGSFIASTASGLRFADGSFWSAKNPQSSPLLTVSVPIGLQFGTNAGSIVNRSQTPRNDALIFPGLSVQPGKTLALVGNGITLEDGGLTVLNGRVELGSVGDSSLVGLNAIDQGFALSYENVQNFQDIQLLSPSLNSSVFGENIQLQGRQIILKNSPDSLDSSQIRYQKYLTLNASESVEISGKSIVGSANVDEQVVGSLTIATGSLIIRDGATVSASLGGTLTVNASNFVEVNGLGEDNNFSRLSTNTSGEIIGGNLTITTRQLTVKNGGKVLTSTFGRTDAGNIIIKATDSVKVSEGGGIFALTEPESTGNGGNLTIETRRLEGTAIATQSYGQGFAGKLTINTVEPLPEVIETGIIPDRTLPIDSTVKAGFNATLIEGGTQVGNNLFHSFEQFSLSRDNTAYFNNNLDIQNIFTRVTGNSISNIDGAIQTNGTANLFLLNPNGIIFGKNASLNIGGSFLATTATKFLFADGKEFSATATQTTPSLSISIPTGLQFSNNPGEIIHQSTGEVVNQLTGIRNNGFRVRIEESLALIGGNVTLDGGNLKAINGRIELGGVAESATVGLSFDDNNLRLNFPNVALANVFLNQAKIRVDNNLSSKETGVIRVTGKQIELSDSAIEFSTDKPGEFIIINASESVNIVDKSRIAVILGGSSDGKTGDLIINALESVQLKESTLGDNRNSGGNIRIQTGKLTLIGGDEPTAISTLNIDRQGGNIQIDASKSVELIGSTKISSQTIANNPSTFPTEAQGGNITINTGKLLIQALDKFAIITTTASSTGDPSVPGKAGNLTINASQEVVLEGQSKLLTSTSTKGSAGNLTIQTRNLLVKNGGQIIAETKSDGAGGNLTIKANSIEIKGKSSEDLTPSELGASSGFRLPNNSKIIRKGTAGNINIETGRLIVRDGGRITVSSFSQGKAGSINVKANSVLLDNQANLKADTSGGGGEINLNSTTLILRRGSNITTNATGIEIPGGNININSGVLIGLENSDITANAEDAKGGKIQIETLGIFGTETRTREQLQQLLGSDTVLDPSRLASSDITAFSQREGPNLQGTIAINTPDIDPNSGLVELPETLIDPSLLVDKSCTPQQAQSTFIVTGRGGLPTPPNEALNADSIWEDWRITSDSQIPRELNSNTSKNLESTNQKLETIVEAQGWYKDVKGNIVLTAQTTSVTPQGSWLKSPNCPATTKDYSSKLP</sequence>
<feature type="region of interest" description="Disordered" evidence="1">
    <location>
        <begin position="1304"/>
        <end position="1326"/>
    </location>
</feature>
<dbReference type="Proteomes" id="UP001576774">
    <property type="component" value="Unassembled WGS sequence"/>
</dbReference>
<feature type="signal peptide" evidence="2">
    <location>
        <begin position="1"/>
        <end position="27"/>
    </location>
</feature>
<dbReference type="EMBL" id="JBHFNQ010000056">
    <property type="protein sequence ID" value="MFB2876654.1"/>
    <property type="molecule type" value="Genomic_DNA"/>
</dbReference>
<keyword evidence="5" id="KW-1185">Reference proteome</keyword>
<organism evidence="4 5">
    <name type="scientific">Floridaenema aerugineum BLCC-F46</name>
    <dbReference type="NCBI Taxonomy" id="3153654"/>
    <lineage>
        <taxon>Bacteria</taxon>
        <taxon>Bacillati</taxon>
        <taxon>Cyanobacteriota</taxon>
        <taxon>Cyanophyceae</taxon>
        <taxon>Oscillatoriophycideae</taxon>
        <taxon>Aerosakkonematales</taxon>
        <taxon>Aerosakkonemataceae</taxon>
        <taxon>Floridanema</taxon>
        <taxon>Floridanema aerugineum</taxon>
    </lineage>
</organism>
<dbReference type="SMART" id="SM00912">
    <property type="entry name" value="Haemagg_act"/>
    <property type="match status" value="2"/>
</dbReference>
<protein>
    <submittedName>
        <fullName evidence="4">Filamentous hemagglutinin N-terminal domain-containing protein</fullName>
    </submittedName>
</protein>
<evidence type="ECO:0000313" key="5">
    <source>
        <dbReference type="Proteomes" id="UP001576774"/>
    </source>
</evidence>
<name>A0ABV4X1K1_9CYAN</name>
<dbReference type="Gene3D" id="2.160.20.10">
    <property type="entry name" value="Single-stranded right-handed beta-helix, Pectin lyase-like"/>
    <property type="match status" value="4"/>
</dbReference>
<keyword evidence="2" id="KW-0732">Signal</keyword>
<dbReference type="InterPro" id="IPR012334">
    <property type="entry name" value="Pectin_lyas_fold"/>
</dbReference>
<comment type="caution">
    <text evidence="4">The sequence shown here is derived from an EMBL/GenBank/DDBJ whole genome shotgun (WGS) entry which is preliminary data.</text>
</comment>
<dbReference type="InterPro" id="IPR011050">
    <property type="entry name" value="Pectin_lyase_fold/virulence"/>
</dbReference>